<organism evidence="4 5">
    <name type="scientific">Actinopolyspora mzabensis</name>
    <dbReference type="NCBI Taxonomy" id="995066"/>
    <lineage>
        <taxon>Bacteria</taxon>
        <taxon>Bacillati</taxon>
        <taxon>Actinomycetota</taxon>
        <taxon>Actinomycetes</taxon>
        <taxon>Actinopolysporales</taxon>
        <taxon>Actinopolysporaceae</taxon>
        <taxon>Actinopolyspora</taxon>
    </lineage>
</organism>
<dbReference type="AlphaFoldDB" id="A0A1G8VJ27"/>
<name>A0A1G8VJ27_ACTMZ</name>
<dbReference type="SFLD" id="SFLDS00036">
    <property type="entry name" value="Aromatic_Prenyltransferase"/>
    <property type="match status" value="1"/>
</dbReference>
<dbReference type="InterPro" id="IPR036239">
    <property type="entry name" value="PrenylTrfase-like_sf"/>
</dbReference>
<keyword evidence="3 4" id="KW-0808">Transferase</keyword>
<protein>
    <submittedName>
        <fullName evidence="4">Aromatic prenyltransferase Orf2</fullName>
    </submittedName>
</protein>
<dbReference type="InterPro" id="IPR020965">
    <property type="entry name" value="Prenyltransferase_CloQ"/>
</dbReference>
<evidence type="ECO:0000313" key="4">
    <source>
        <dbReference type="EMBL" id="SDJ66058.1"/>
    </source>
</evidence>
<evidence type="ECO:0000256" key="1">
    <source>
        <dbReference type="ARBA" id="ARBA00005368"/>
    </source>
</evidence>
<accession>A0A1G8VJ27</accession>
<dbReference type="InterPro" id="IPR033964">
    <property type="entry name" value="ABBA"/>
</dbReference>
<dbReference type="Proteomes" id="UP000199213">
    <property type="component" value="Unassembled WGS sequence"/>
</dbReference>
<dbReference type="CDD" id="cd13931">
    <property type="entry name" value="PT-CloQ_NphB"/>
    <property type="match status" value="1"/>
</dbReference>
<keyword evidence="5" id="KW-1185">Reference proteome</keyword>
<evidence type="ECO:0000256" key="2">
    <source>
        <dbReference type="ARBA" id="ARBA00022602"/>
    </source>
</evidence>
<reference evidence="5" key="1">
    <citation type="submission" date="2016-10" db="EMBL/GenBank/DDBJ databases">
        <authorList>
            <person name="Varghese N."/>
            <person name="Submissions S."/>
        </authorList>
    </citation>
    <scope>NUCLEOTIDE SEQUENCE [LARGE SCALE GENOMIC DNA]</scope>
    <source>
        <strain evidence="5">DSM 45460</strain>
    </source>
</reference>
<keyword evidence="2" id="KW-0637">Prenyltransferase</keyword>
<dbReference type="SFLD" id="SFLDG01163">
    <property type="entry name" value="II"/>
    <property type="match status" value="1"/>
</dbReference>
<evidence type="ECO:0000256" key="3">
    <source>
        <dbReference type="ARBA" id="ARBA00022679"/>
    </source>
</evidence>
<dbReference type="RefSeq" id="WP_092625293.1">
    <property type="nucleotide sequence ID" value="NZ_FNFM01000001.1"/>
</dbReference>
<dbReference type="SUPFAM" id="SSF143492">
    <property type="entry name" value="Prenyltransferase-like"/>
    <property type="match status" value="1"/>
</dbReference>
<dbReference type="Pfam" id="PF11468">
    <property type="entry name" value="PTase_Orf2"/>
    <property type="match status" value="1"/>
</dbReference>
<proteinExistence type="inferred from homology"/>
<dbReference type="GO" id="GO:0004659">
    <property type="term" value="F:prenyltransferase activity"/>
    <property type="evidence" value="ECO:0007669"/>
    <property type="project" value="UniProtKB-KW"/>
</dbReference>
<dbReference type="OrthoDB" id="4515750at2"/>
<dbReference type="EMBL" id="FNFM01000001">
    <property type="protein sequence ID" value="SDJ66058.1"/>
    <property type="molecule type" value="Genomic_DNA"/>
</dbReference>
<comment type="similarity">
    <text evidence="1">Belongs to the aromatic prenyltransferase family.</text>
</comment>
<sequence length="308" mass="33409">MSGDADSKKDVYSAIEKSAGLMNAPCSRHKVGPVLDAFGDDLGEAGIVFSVQTGEQHAGELDYTITVPATGDDPYTLALSNGLLAETEHPVGALLSDIRARCRISEYFIDCGVAGGFNKAYAHFPHDPQSVTRLAELPSMPSALADNSDFFARHGLEQVAMAGIDYGKESVNLYFAQLSEGSLERSNILSMLRASGLPEPAGQLLNFARGAFRIYVTLTWDSSAVKRIAFASRMGQEEMEAALSEFPVRVSPEIERFVRNAPHTYSGDRLRILAVKSAPEGEYLNFGSYYQISPLVRNLLAASDDERS</sequence>
<gene>
    <name evidence="4" type="ORF">SAMN04487820_101119</name>
</gene>
<evidence type="ECO:0000313" key="5">
    <source>
        <dbReference type="Proteomes" id="UP000199213"/>
    </source>
</evidence>